<feature type="compositionally biased region" description="Pro residues" evidence="2">
    <location>
        <begin position="84"/>
        <end position="107"/>
    </location>
</feature>
<sequence length="761" mass="87265">MVDEKPSTKVTFYKAFFSSQWKFLIHTILQCISAKRTTMNEFRSSMASAIICLATGMLVQQQVQDVEDAAEDKVDGNHEVSAEPTPPSPTPATPPPSPTQEPIPSPPQAESAQHLHHLHHNNLYKRTISPNLQWLFSTPWEVGRVSSTEVVTTATQVPKASAPRRRKGVVIQDPEETTTTSVIVHLEVKSQDKGKGILIEERKPLERQAQIKQDEAFARQLEAELDANINWNDVVDQVKRKEKQDNTFMRYQALMRKPVIEAQARKNIMVYLKNMAGFKMDFFKERRGGDRSRGSKRKVENLSQDAAKKQRIDEEEEELKRHLQIVVNDDDDVFTEATPLALKVPVVDYQIHHEHNKPYNKIIRADGTHQLFLSFITLMNNFDREDLEMLWKLVQERFQSSEPKNFSDEFLLNTFKIMFEKPNTSRLYAKGLLLVVEDLKLLYKVVSAVQIVSAASIVVNTVSNTRNAYAYNDAINVSCNSRLCASYDVNDLFVFNDISIINSRVSKMPFGKKLCDSLNIVHIYLWIIDSGCSKNMMGNHSFLTNFVENFIGMVRFGNNDFVVIASCGDVVIGTMMTKNIYYVKDVRTDNGTEFKIKILAKFFDEVGITQQFSAARTPQQNGIVERRNRILVKAARTMLTFIKVPLFLWAEAFATACFTQNRSIIHKCFDKTPYELINKRKPNIKFFHVFGCRCYLLNDYDDVGKLKEKGDIGVFVEYLKEFDAFRIYNKRTRKKHESVNVIFDEISEMASKQFSLEPSLS</sequence>
<dbReference type="InterPro" id="IPR012337">
    <property type="entry name" value="RNaseH-like_sf"/>
</dbReference>
<dbReference type="Gene3D" id="3.30.420.10">
    <property type="entry name" value="Ribonuclease H-like superfamily/Ribonuclease H"/>
    <property type="match status" value="1"/>
</dbReference>
<protein>
    <submittedName>
        <fullName evidence="4">Retrovirus-related Pol polyprotein from transposon TNT 1-94</fullName>
    </submittedName>
</protein>
<dbReference type="GO" id="GO:0006508">
    <property type="term" value="P:proteolysis"/>
    <property type="evidence" value="ECO:0007669"/>
    <property type="project" value="UniProtKB-KW"/>
</dbReference>
<dbReference type="GO" id="GO:0015074">
    <property type="term" value="P:DNA integration"/>
    <property type="evidence" value="ECO:0007669"/>
    <property type="project" value="InterPro"/>
</dbReference>
<dbReference type="PROSITE" id="PS50994">
    <property type="entry name" value="INTEGRASE"/>
    <property type="match status" value="1"/>
</dbReference>
<dbReference type="InterPro" id="IPR054722">
    <property type="entry name" value="PolX-like_BBD"/>
</dbReference>
<dbReference type="InterPro" id="IPR039537">
    <property type="entry name" value="Retrotran_Ty1/copia-like"/>
</dbReference>
<gene>
    <name evidence="4" type="ORF">Tci_065928</name>
</gene>
<feature type="compositionally biased region" description="Basic and acidic residues" evidence="2">
    <location>
        <begin position="287"/>
        <end position="312"/>
    </location>
</feature>
<dbReference type="AlphaFoldDB" id="A0A6L2P672"/>
<evidence type="ECO:0000313" key="4">
    <source>
        <dbReference type="EMBL" id="GEU93950.1"/>
    </source>
</evidence>
<dbReference type="InterPro" id="IPR057670">
    <property type="entry name" value="SH3_retrovirus"/>
</dbReference>
<dbReference type="PANTHER" id="PTHR42648:SF18">
    <property type="entry name" value="RETROTRANSPOSON, UNCLASSIFIED-LIKE PROTEIN"/>
    <property type="match status" value="1"/>
</dbReference>
<feature type="domain" description="Integrase catalytic" evidence="3">
    <location>
        <begin position="505"/>
        <end position="681"/>
    </location>
</feature>
<dbReference type="GO" id="GO:0003676">
    <property type="term" value="F:nucleic acid binding"/>
    <property type="evidence" value="ECO:0007669"/>
    <property type="project" value="InterPro"/>
</dbReference>
<keyword evidence="1" id="KW-0378">Hydrolase</keyword>
<evidence type="ECO:0000256" key="1">
    <source>
        <dbReference type="ARBA" id="ARBA00022670"/>
    </source>
</evidence>
<accession>A0A6L2P672</accession>
<evidence type="ECO:0000256" key="2">
    <source>
        <dbReference type="SAM" id="MobiDB-lite"/>
    </source>
</evidence>
<reference evidence="4" key="1">
    <citation type="journal article" date="2019" name="Sci. Rep.">
        <title>Draft genome of Tanacetum cinerariifolium, the natural source of mosquito coil.</title>
        <authorList>
            <person name="Yamashiro T."/>
            <person name="Shiraishi A."/>
            <person name="Satake H."/>
            <person name="Nakayama K."/>
        </authorList>
    </citation>
    <scope>NUCLEOTIDE SEQUENCE</scope>
</reference>
<dbReference type="PANTHER" id="PTHR42648">
    <property type="entry name" value="TRANSPOSASE, PUTATIVE-RELATED"/>
    <property type="match status" value="1"/>
</dbReference>
<feature type="compositionally biased region" description="Basic and acidic residues" evidence="2">
    <location>
        <begin position="71"/>
        <end position="81"/>
    </location>
</feature>
<dbReference type="GO" id="GO:0008233">
    <property type="term" value="F:peptidase activity"/>
    <property type="evidence" value="ECO:0007669"/>
    <property type="project" value="UniProtKB-KW"/>
</dbReference>
<organism evidence="4">
    <name type="scientific">Tanacetum cinerariifolium</name>
    <name type="common">Dalmatian daisy</name>
    <name type="synonym">Chrysanthemum cinerariifolium</name>
    <dbReference type="NCBI Taxonomy" id="118510"/>
    <lineage>
        <taxon>Eukaryota</taxon>
        <taxon>Viridiplantae</taxon>
        <taxon>Streptophyta</taxon>
        <taxon>Embryophyta</taxon>
        <taxon>Tracheophyta</taxon>
        <taxon>Spermatophyta</taxon>
        <taxon>Magnoliopsida</taxon>
        <taxon>eudicotyledons</taxon>
        <taxon>Gunneridae</taxon>
        <taxon>Pentapetalae</taxon>
        <taxon>asterids</taxon>
        <taxon>campanulids</taxon>
        <taxon>Asterales</taxon>
        <taxon>Asteraceae</taxon>
        <taxon>Asteroideae</taxon>
        <taxon>Anthemideae</taxon>
        <taxon>Anthemidinae</taxon>
        <taxon>Tanacetum</taxon>
    </lineage>
</organism>
<dbReference type="InterPro" id="IPR036397">
    <property type="entry name" value="RNaseH_sf"/>
</dbReference>
<dbReference type="EMBL" id="BKCJ010010961">
    <property type="protein sequence ID" value="GEU93950.1"/>
    <property type="molecule type" value="Genomic_DNA"/>
</dbReference>
<name>A0A6L2P672_TANCI</name>
<evidence type="ECO:0000259" key="3">
    <source>
        <dbReference type="PROSITE" id="PS50994"/>
    </source>
</evidence>
<proteinExistence type="predicted"/>
<comment type="caution">
    <text evidence="4">The sequence shown here is derived from an EMBL/GenBank/DDBJ whole genome shotgun (WGS) entry which is preliminary data.</text>
</comment>
<dbReference type="InterPro" id="IPR001584">
    <property type="entry name" value="Integrase_cat-core"/>
</dbReference>
<dbReference type="Pfam" id="PF22936">
    <property type="entry name" value="Pol_BBD"/>
    <property type="match status" value="1"/>
</dbReference>
<dbReference type="SUPFAM" id="SSF53098">
    <property type="entry name" value="Ribonuclease H-like"/>
    <property type="match status" value="1"/>
</dbReference>
<keyword evidence="1" id="KW-0645">Protease</keyword>
<feature type="region of interest" description="Disordered" evidence="2">
    <location>
        <begin position="287"/>
        <end position="313"/>
    </location>
</feature>
<dbReference type="Pfam" id="PF25597">
    <property type="entry name" value="SH3_retrovirus"/>
    <property type="match status" value="1"/>
</dbReference>
<feature type="region of interest" description="Disordered" evidence="2">
    <location>
        <begin position="66"/>
        <end position="114"/>
    </location>
</feature>